<organism evidence="1 2">
    <name type="scientific">Ruminococcus callidus ATCC 27760</name>
    <dbReference type="NCBI Taxonomy" id="411473"/>
    <lineage>
        <taxon>Bacteria</taxon>
        <taxon>Bacillati</taxon>
        <taxon>Bacillota</taxon>
        <taxon>Clostridia</taxon>
        <taxon>Eubacteriales</taxon>
        <taxon>Oscillospiraceae</taxon>
        <taxon>Ruminococcus</taxon>
    </lineage>
</organism>
<accession>U2K685</accession>
<dbReference type="HOGENOM" id="CLU_2627932_0_0_9"/>
<gene>
    <name evidence="1" type="ORF">RUMCAL_03235</name>
</gene>
<protein>
    <submittedName>
        <fullName evidence="1">Uncharacterized protein</fullName>
    </submittedName>
</protein>
<evidence type="ECO:0000313" key="2">
    <source>
        <dbReference type="Proteomes" id="UP000016662"/>
    </source>
</evidence>
<comment type="caution">
    <text evidence="1">The sequence shown here is derived from an EMBL/GenBank/DDBJ whole genome shotgun (WGS) entry which is preliminary data.</text>
</comment>
<sequence length="77" mass="8373">GFLGNMTENLHADCVQSHQAGFVRCCLKETLHKARKITTFPNFIFLTSIICKNTAPPALGVPCFCVGGDRGKPLSHL</sequence>
<dbReference type="EMBL" id="AWVF01000431">
    <property type="protein sequence ID" value="ERJ87787.1"/>
    <property type="molecule type" value="Genomic_DNA"/>
</dbReference>
<keyword evidence="2" id="KW-1185">Reference proteome</keyword>
<feature type="non-terminal residue" evidence="1">
    <location>
        <position position="1"/>
    </location>
</feature>
<proteinExistence type="predicted"/>
<name>U2K685_9FIRM</name>
<dbReference type="RefSeq" id="WP_021681464.1">
    <property type="nucleotide sequence ID" value="NZ_KI260353.1"/>
</dbReference>
<dbReference type="Proteomes" id="UP000016662">
    <property type="component" value="Unassembled WGS sequence"/>
</dbReference>
<dbReference type="AlphaFoldDB" id="U2K685"/>
<evidence type="ECO:0000313" key="1">
    <source>
        <dbReference type="EMBL" id="ERJ87787.1"/>
    </source>
</evidence>
<reference evidence="1 2" key="1">
    <citation type="submission" date="2013-07" db="EMBL/GenBank/DDBJ databases">
        <authorList>
            <person name="Weinstock G."/>
            <person name="Sodergren E."/>
            <person name="Wylie T."/>
            <person name="Fulton L."/>
            <person name="Fulton R."/>
            <person name="Fronick C."/>
            <person name="O'Laughlin M."/>
            <person name="Godfrey J."/>
            <person name="Miner T."/>
            <person name="Herter B."/>
            <person name="Appelbaum E."/>
            <person name="Cordes M."/>
            <person name="Lek S."/>
            <person name="Wollam A."/>
            <person name="Pepin K.H."/>
            <person name="Palsikar V.B."/>
            <person name="Mitreva M."/>
            <person name="Wilson R.K."/>
        </authorList>
    </citation>
    <scope>NUCLEOTIDE SEQUENCE [LARGE SCALE GENOMIC DNA]</scope>
    <source>
        <strain evidence="1 2">ATCC 27760</strain>
    </source>
</reference>